<dbReference type="WBParaSite" id="Csp11.Scaffold612.g5887.t1">
    <property type="protein sequence ID" value="Csp11.Scaffold612.g5887.t1"/>
    <property type="gene ID" value="Csp11.Scaffold612.g5887"/>
</dbReference>
<dbReference type="PANTHER" id="PTHR31720">
    <property type="entry name" value="SERPENTINE RECEPTOR, CLASS Z-RELATED"/>
    <property type="match status" value="1"/>
</dbReference>
<keyword evidence="2" id="KW-1185">Reference proteome</keyword>
<dbReference type="PANTHER" id="PTHR31720:SF3">
    <property type="entry name" value="SERPENTINE RECEPTOR, CLASS Z-RELATED"/>
    <property type="match status" value="1"/>
</dbReference>
<evidence type="ECO:0000313" key="2">
    <source>
        <dbReference type="Proteomes" id="UP000095282"/>
    </source>
</evidence>
<dbReference type="AlphaFoldDB" id="A0A1I7TH62"/>
<evidence type="ECO:0000313" key="3">
    <source>
        <dbReference type="WBParaSite" id="Csp11.Scaffold612.g5887.t1"/>
    </source>
</evidence>
<evidence type="ECO:0000256" key="1">
    <source>
        <dbReference type="SAM" id="Phobius"/>
    </source>
</evidence>
<feature type="transmembrane region" description="Helical" evidence="1">
    <location>
        <begin position="27"/>
        <end position="46"/>
    </location>
</feature>
<name>A0A1I7TH62_9PELO</name>
<protein>
    <submittedName>
        <fullName evidence="3">Serpentine receptor class gamma</fullName>
    </submittedName>
</protein>
<dbReference type="Proteomes" id="UP000095282">
    <property type="component" value="Unplaced"/>
</dbReference>
<reference evidence="3" key="1">
    <citation type="submission" date="2016-11" db="UniProtKB">
        <authorList>
            <consortium name="WormBaseParasite"/>
        </authorList>
    </citation>
    <scope>IDENTIFICATION</scope>
</reference>
<feature type="transmembrane region" description="Helical" evidence="1">
    <location>
        <begin position="67"/>
        <end position="89"/>
    </location>
</feature>
<keyword evidence="1" id="KW-0472">Membrane</keyword>
<organism evidence="2 3">
    <name type="scientific">Caenorhabditis tropicalis</name>
    <dbReference type="NCBI Taxonomy" id="1561998"/>
    <lineage>
        <taxon>Eukaryota</taxon>
        <taxon>Metazoa</taxon>
        <taxon>Ecdysozoa</taxon>
        <taxon>Nematoda</taxon>
        <taxon>Chromadorea</taxon>
        <taxon>Rhabditida</taxon>
        <taxon>Rhabditina</taxon>
        <taxon>Rhabditomorpha</taxon>
        <taxon>Rhabditoidea</taxon>
        <taxon>Rhabditidae</taxon>
        <taxon>Peloderinae</taxon>
        <taxon>Caenorhabditis</taxon>
    </lineage>
</organism>
<proteinExistence type="predicted"/>
<accession>A0A1I7TH62</accession>
<dbReference type="Pfam" id="PF10325">
    <property type="entry name" value="7TM_GPCR_Srz"/>
    <property type="match status" value="1"/>
</dbReference>
<keyword evidence="1" id="KW-1133">Transmembrane helix</keyword>
<keyword evidence="1" id="KW-0812">Transmembrane</keyword>
<sequence length="151" mass="17736">MKWTIILCYIGFTLALGVELKTGYFNWFYYIFNAFIVISVLLYLPIALSIFKVSHLQSVQVNHPQRYILWQLIPILILKISYIIVFFLLDRKDTLERRIMLLDSIDSFAIPFIFEISYLGCNRRNLMTLLGSFRFRRVAVAPIERNSSTVA</sequence>
<dbReference type="InterPro" id="IPR018817">
    <property type="entry name" value="7TM_GPCR_serpentine_rcpt_Srz"/>
</dbReference>